<dbReference type="EMBL" id="CZBA01000015">
    <property type="protein sequence ID" value="CUP77724.1"/>
    <property type="molecule type" value="Genomic_DNA"/>
</dbReference>
<reference evidence="2 4" key="2">
    <citation type="submission" date="2019-07" db="EMBL/GenBank/DDBJ databases">
        <authorList>
            <person name="Hibberd C M."/>
            <person name="Gehrig L. J."/>
            <person name="Chang H.-W."/>
            <person name="Venkatesh S."/>
        </authorList>
    </citation>
    <scope>NUCLEOTIDE SEQUENCE [LARGE SCALE GENOMIC DNA]</scope>
    <source>
        <strain evidence="2">Ruminococcus_obeum_SSTS_Bg7063</strain>
    </source>
</reference>
<proteinExistence type="predicted"/>
<evidence type="ECO:0000313" key="1">
    <source>
        <dbReference type="EMBL" id="CUP77724.1"/>
    </source>
</evidence>
<organism evidence="1 3">
    <name type="scientific">Blautia obeum</name>
    <dbReference type="NCBI Taxonomy" id="40520"/>
    <lineage>
        <taxon>Bacteria</taxon>
        <taxon>Bacillati</taxon>
        <taxon>Bacillota</taxon>
        <taxon>Clostridia</taxon>
        <taxon>Lachnospirales</taxon>
        <taxon>Lachnospiraceae</taxon>
        <taxon>Blautia</taxon>
    </lineage>
</organism>
<name>A0A174QX11_9FIRM</name>
<evidence type="ECO:0000313" key="4">
    <source>
        <dbReference type="Proteomes" id="UP000409147"/>
    </source>
</evidence>
<dbReference type="Proteomes" id="UP000095413">
    <property type="component" value="Unassembled WGS sequence"/>
</dbReference>
<evidence type="ECO:0000313" key="2">
    <source>
        <dbReference type="EMBL" id="VUW94324.1"/>
    </source>
</evidence>
<accession>A0A174QX11</accession>
<dbReference type="Proteomes" id="UP000409147">
    <property type="component" value="Unassembled WGS sequence"/>
</dbReference>
<protein>
    <submittedName>
        <fullName evidence="1">Uncharacterized protein</fullName>
    </submittedName>
</protein>
<reference evidence="1 3" key="1">
    <citation type="submission" date="2015-09" db="EMBL/GenBank/DDBJ databases">
        <authorList>
            <consortium name="Pathogen Informatics"/>
        </authorList>
    </citation>
    <scope>NUCLEOTIDE SEQUENCE [LARGE SCALE GENOMIC DNA]</scope>
    <source>
        <strain evidence="1 3">2789STDY5834921</strain>
    </source>
</reference>
<dbReference type="EMBL" id="CABHNB010000009">
    <property type="protein sequence ID" value="VUW94324.1"/>
    <property type="molecule type" value="Genomic_DNA"/>
</dbReference>
<keyword evidence="4" id="KW-1185">Reference proteome</keyword>
<dbReference type="RefSeq" id="WP_172678580.1">
    <property type="nucleotide sequence ID" value="NZ_CABHNB010000009.1"/>
</dbReference>
<evidence type="ECO:0000313" key="3">
    <source>
        <dbReference type="Proteomes" id="UP000095413"/>
    </source>
</evidence>
<sequence length="47" mass="5495">MHNYEKNIHIRDVKSIKSKRRAVNGEDEVLEMCEVVEENGIPMKIVL</sequence>
<dbReference type="AlphaFoldDB" id="A0A174QX11"/>
<gene>
    <name evidence="1" type="ORF">ERS852533_02519</name>
    <name evidence="2" type="ORF">ROSSTS7063_00597</name>
</gene>